<dbReference type="EMBL" id="RBXX01000002">
    <property type="protein sequence ID" value="RKT81909.1"/>
    <property type="molecule type" value="Genomic_DNA"/>
</dbReference>
<proteinExistence type="predicted"/>
<sequence length="205" mass="22345">MTEPAVSIGEAAALYGIAPSALRWWERQGVLDPPARDGGRRRYRDRDLRRIGLAYLCCVIGKMPLGQAAVVTSGKTTCEDRQRTIGEQLALLERRIAQLEAAGGYLRHLLCCADDDIARCPVLEGDLSTHTPRGRIAEGDLVTAARAARALGDENPVDRPRGDENTVLCPGCLEPVAPSARGRPRKYCSPACRQRAYRARRGNPA</sequence>
<evidence type="ECO:0000313" key="5">
    <source>
        <dbReference type="EMBL" id="RKT81909.1"/>
    </source>
</evidence>
<dbReference type="InterPro" id="IPR009061">
    <property type="entry name" value="DNA-bd_dom_put_sf"/>
</dbReference>
<dbReference type="AlphaFoldDB" id="A0A1I5K9D7"/>
<evidence type="ECO:0000313" key="8">
    <source>
        <dbReference type="Proteomes" id="UP000270697"/>
    </source>
</evidence>
<reference evidence="6 7" key="1">
    <citation type="submission" date="2016-10" db="EMBL/GenBank/DDBJ databases">
        <authorList>
            <person name="de Groot N.N."/>
        </authorList>
    </citation>
    <scope>NUCLEOTIDE SEQUENCE [LARGE SCALE GENOMIC DNA]</scope>
    <source>
        <strain evidence="6 7">CPCC 201259</strain>
    </source>
</reference>
<dbReference type="RefSeq" id="WP_093159764.1">
    <property type="nucleotide sequence ID" value="NZ_FOUP01000026.1"/>
</dbReference>
<dbReference type="Pfam" id="PF13411">
    <property type="entry name" value="MerR_1"/>
    <property type="match status" value="1"/>
</dbReference>
<dbReference type="OrthoDB" id="9802039at2"/>
<feature type="domain" description="HTH merR-type" evidence="4">
    <location>
        <begin position="5"/>
        <end position="51"/>
    </location>
</feature>
<dbReference type="Proteomes" id="UP000199398">
    <property type="component" value="Unassembled WGS sequence"/>
</dbReference>
<evidence type="ECO:0000256" key="1">
    <source>
        <dbReference type="ARBA" id="ARBA00023015"/>
    </source>
</evidence>
<dbReference type="InterPro" id="IPR000551">
    <property type="entry name" value="MerR-type_HTH_dom"/>
</dbReference>
<dbReference type="GO" id="GO:0003677">
    <property type="term" value="F:DNA binding"/>
    <property type="evidence" value="ECO:0007669"/>
    <property type="project" value="UniProtKB-KW"/>
</dbReference>
<dbReference type="Proteomes" id="UP000270697">
    <property type="component" value="Unassembled WGS sequence"/>
</dbReference>
<name>A0A1I5K9D7_9PSEU</name>
<keyword evidence="8" id="KW-1185">Reference proteome</keyword>
<evidence type="ECO:0000259" key="4">
    <source>
        <dbReference type="PROSITE" id="PS50937"/>
    </source>
</evidence>
<dbReference type="Gene3D" id="1.10.1660.10">
    <property type="match status" value="1"/>
</dbReference>
<evidence type="ECO:0000256" key="2">
    <source>
        <dbReference type="ARBA" id="ARBA00023125"/>
    </source>
</evidence>
<dbReference type="STRING" id="455193.SAMN05421805_12620"/>
<protein>
    <submittedName>
        <fullName evidence="5">DNA-binding transcriptional MerR regulator</fullName>
    </submittedName>
    <submittedName>
        <fullName evidence="6">DNA-binding transcriptional regulator, MerR family</fullName>
    </submittedName>
</protein>
<dbReference type="GO" id="GO:0003700">
    <property type="term" value="F:DNA-binding transcription factor activity"/>
    <property type="evidence" value="ECO:0007669"/>
    <property type="project" value="InterPro"/>
</dbReference>
<dbReference type="SMART" id="SM00422">
    <property type="entry name" value="HTH_MERR"/>
    <property type="match status" value="1"/>
</dbReference>
<dbReference type="PANTHER" id="PTHR30204:SF67">
    <property type="entry name" value="HTH-TYPE TRANSCRIPTIONAL REGULATOR MLRA-RELATED"/>
    <property type="match status" value="1"/>
</dbReference>
<dbReference type="PROSITE" id="PS50937">
    <property type="entry name" value="HTH_MERR_2"/>
    <property type="match status" value="1"/>
</dbReference>
<organism evidence="6 7">
    <name type="scientific">Saccharopolyspora antimicrobica</name>
    <dbReference type="NCBI Taxonomy" id="455193"/>
    <lineage>
        <taxon>Bacteria</taxon>
        <taxon>Bacillati</taxon>
        <taxon>Actinomycetota</taxon>
        <taxon>Actinomycetes</taxon>
        <taxon>Pseudonocardiales</taxon>
        <taxon>Pseudonocardiaceae</taxon>
        <taxon>Saccharopolyspora</taxon>
    </lineage>
</organism>
<accession>A0A1I5K9D7</accession>
<evidence type="ECO:0000313" key="7">
    <source>
        <dbReference type="Proteomes" id="UP000199398"/>
    </source>
</evidence>
<evidence type="ECO:0000313" key="6">
    <source>
        <dbReference type="EMBL" id="SFO81588.1"/>
    </source>
</evidence>
<keyword evidence="3" id="KW-0804">Transcription</keyword>
<keyword evidence="2 6" id="KW-0238">DNA-binding</keyword>
<reference evidence="5 8" key="2">
    <citation type="submission" date="2018-10" db="EMBL/GenBank/DDBJ databases">
        <title>Sequencing the genomes of 1000 actinobacteria strains.</title>
        <authorList>
            <person name="Klenk H.-P."/>
        </authorList>
    </citation>
    <scope>NUCLEOTIDE SEQUENCE [LARGE SCALE GENOMIC DNA]</scope>
    <source>
        <strain evidence="5 8">DSM 45119</strain>
    </source>
</reference>
<dbReference type="EMBL" id="FOUP01000026">
    <property type="protein sequence ID" value="SFO81588.1"/>
    <property type="molecule type" value="Genomic_DNA"/>
</dbReference>
<keyword evidence="1" id="KW-0805">Transcription regulation</keyword>
<gene>
    <name evidence="5" type="ORF">ATL45_0147</name>
    <name evidence="6" type="ORF">SAMN05421805_12620</name>
</gene>
<dbReference type="PANTHER" id="PTHR30204">
    <property type="entry name" value="REDOX-CYCLING DRUG-SENSING TRANSCRIPTIONAL ACTIVATOR SOXR"/>
    <property type="match status" value="1"/>
</dbReference>
<dbReference type="InterPro" id="IPR047057">
    <property type="entry name" value="MerR_fam"/>
</dbReference>
<dbReference type="SUPFAM" id="SSF46955">
    <property type="entry name" value="Putative DNA-binding domain"/>
    <property type="match status" value="1"/>
</dbReference>
<evidence type="ECO:0000256" key="3">
    <source>
        <dbReference type="ARBA" id="ARBA00023163"/>
    </source>
</evidence>